<dbReference type="RefSeq" id="WP_004211656.1">
    <property type="nucleotide sequence ID" value="NZ_QXDC01000002.1"/>
</dbReference>
<protein>
    <submittedName>
        <fullName evidence="5">LuxR family transcriptional regulator</fullName>
    </submittedName>
</protein>
<dbReference type="Pfam" id="PF00196">
    <property type="entry name" value="GerE"/>
    <property type="match status" value="1"/>
</dbReference>
<evidence type="ECO:0000313" key="5">
    <source>
        <dbReference type="EMBL" id="RIA45937.1"/>
    </source>
</evidence>
<keyword evidence="3" id="KW-0804">Transcription</keyword>
<evidence type="ECO:0000259" key="4">
    <source>
        <dbReference type="PROSITE" id="PS50043"/>
    </source>
</evidence>
<dbReference type="PROSITE" id="PS50043">
    <property type="entry name" value="HTH_LUXR_2"/>
    <property type="match status" value="1"/>
</dbReference>
<evidence type="ECO:0000313" key="6">
    <source>
        <dbReference type="Proteomes" id="UP000266568"/>
    </source>
</evidence>
<keyword evidence="6" id="KW-1185">Reference proteome</keyword>
<dbReference type="InterPro" id="IPR000792">
    <property type="entry name" value="Tscrpt_reg_LuxR_C"/>
</dbReference>
<dbReference type="InterPro" id="IPR036388">
    <property type="entry name" value="WH-like_DNA-bd_sf"/>
</dbReference>
<name>A0A397PFI9_9SPHN</name>
<evidence type="ECO:0000256" key="2">
    <source>
        <dbReference type="ARBA" id="ARBA00023125"/>
    </source>
</evidence>
<dbReference type="AlphaFoldDB" id="A0A397PFI9"/>
<feature type="domain" description="HTH luxR-type" evidence="4">
    <location>
        <begin position="172"/>
        <end position="237"/>
    </location>
</feature>
<keyword evidence="2" id="KW-0238">DNA-binding</keyword>
<dbReference type="GO" id="GO:0003677">
    <property type="term" value="F:DNA binding"/>
    <property type="evidence" value="ECO:0007669"/>
    <property type="project" value="UniProtKB-KW"/>
</dbReference>
<dbReference type="InterPro" id="IPR036693">
    <property type="entry name" value="TF_LuxR_autoind-bd_dom_sf"/>
</dbReference>
<dbReference type="SUPFAM" id="SSF75516">
    <property type="entry name" value="Pheromone-binding domain of LuxR-like quorum-sensing transcription factors"/>
    <property type="match status" value="1"/>
</dbReference>
<dbReference type="OrthoDB" id="3170288at2"/>
<dbReference type="PANTHER" id="PTHR44688:SF16">
    <property type="entry name" value="DNA-BINDING TRANSCRIPTIONAL ACTIVATOR DEVR_DOSR"/>
    <property type="match status" value="1"/>
</dbReference>
<gene>
    <name evidence="5" type="ORF">DFR49_0466</name>
</gene>
<organism evidence="5 6">
    <name type="scientific">Hephaestia caeni</name>
    <dbReference type="NCBI Taxonomy" id="645617"/>
    <lineage>
        <taxon>Bacteria</taxon>
        <taxon>Pseudomonadati</taxon>
        <taxon>Pseudomonadota</taxon>
        <taxon>Alphaproteobacteria</taxon>
        <taxon>Sphingomonadales</taxon>
        <taxon>Sphingomonadaceae</taxon>
        <taxon>Hephaestia</taxon>
    </lineage>
</organism>
<dbReference type="InterPro" id="IPR016032">
    <property type="entry name" value="Sig_transdc_resp-reg_C-effctor"/>
</dbReference>
<dbReference type="Proteomes" id="UP000266568">
    <property type="component" value="Unassembled WGS sequence"/>
</dbReference>
<dbReference type="Gene3D" id="3.30.450.80">
    <property type="entry name" value="Transcription factor LuxR-like, autoinducer-binding domain"/>
    <property type="match status" value="1"/>
</dbReference>
<keyword evidence="1" id="KW-0805">Transcription regulation</keyword>
<sequence>MFIGPHLRDILSQILKATSFDSLCESLARGAKQMGFDHVALVQHGNLPRLAERALVVTNYPAEFINSYIENHHYVFDPVYEVSELLDRPFSWDEIPAIVSLREPQLALFGAARVHGLSHGVTVPLHVPGEPRASCTFAASRVVEATPDLLAALHVIASFGFNMALRLYQPARRNAGPKLTRREAECTTLVALGKTDWEIGKILGLGGATVKYFISVAMQRYGVYKRSALVARALMDGQILREVNDSE</sequence>
<comment type="caution">
    <text evidence="5">The sequence shown here is derived from an EMBL/GenBank/DDBJ whole genome shotgun (WGS) entry which is preliminary data.</text>
</comment>
<dbReference type="GO" id="GO:0006355">
    <property type="term" value="P:regulation of DNA-templated transcription"/>
    <property type="evidence" value="ECO:0007669"/>
    <property type="project" value="InterPro"/>
</dbReference>
<evidence type="ECO:0000256" key="3">
    <source>
        <dbReference type="ARBA" id="ARBA00023163"/>
    </source>
</evidence>
<proteinExistence type="predicted"/>
<dbReference type="PANTHER" id="PTHR44688">
    <property type="entry name" value="DNA-BINDING TRANSCRIPTIONAL ACTIVATOR DEVR_DOSR"/>
    <property type="match status" value="1"/>
</dbReference>
<dbReference type="CDD" id="cd06170">
    <property type="entry name" value="LuxR_C_like"/>
    <property type="match status" value="1"/>
</dbReference>
<dbReference type="SUPFAM" id="SSF46894">
    <property type="entry name" value="C-terminal effector domain of the bipartite response regulators"/>
    <property type="match status" value="1"/>
</dbReference>
<dbReference type="Pfam" id="PF03472">
    <property type="entry name" value="Autoind_bind"/>
    <property type="match status" value="1"/>
</dbReference>
<dbReference type="SMART" id="SM00421">
    <property type="entry name" value="HTH_LUXR"/>
    <property type="match status" value="1"/>
</dbReference>
<evidence type="ECO:0000256" key="1">
    <source>
        <dbReference type="ARBA" id="ARBA00023015"/>
    </source>
</evidence>
<dbReference type="EMBL" id="QXDC01000002">
    <property type="protein sequence ID" value="RIA45937.1"/>
    <property type="molecule type" value="Genomic_DNA"/>
</dbReference>
<dbReference type="Gene3D" id="1.10.10.10">
    <property type="entry name" value="Winged helix-like DNA-binding domain superfamily/Winged helix DNA-binding domain"/>
    <property type="match status" value="1"/>
</dbReference>
<dbReference type="InterPro" id="IPR005143">
    <property type="entry name" value="TF_LuxR_autoind-bd_dom"/>
</dbReference>
<reference evidence="5 6" key="1">
    <citation type="submission" date="2018-08" db="EMBL/GenBank/DDBJ databases">
        <title>Genomic Encyclopedia of Type Strains, Phase IV (KMG-IV): sequencing the most valuable type-strain genomes for metagenomic binning, comparative biology and taxonomic classification.</title>
        <authorList>
            <person name="Goeker M."/>
        </authorList>
    </citation>
    <scope>NUCLEOTIDE SEQUENCE [LARGE SCALE GENOMIC DNA]</scope>
    <source>
        <strain evidence="5 6">DSM 25527</strain>
    </source>
</reference>
<accession>A0A397PFI9</accession>